<name>A0A1Y2GLF3_9FUNG</name>
<organism evidence="2 3">
    <name type="scientific">Lobosporangium transversale</name>
    <dbReference type="NCBI Taxonomy" id="64571"/>
    <lineage>
        <taxon>Eukaryota</taxon>
        <taxon>Fungi</taxon>
        <taxon>Fungi incertae sedis</taxon>
        <taxon>Mucoromycota</taxon>
        <taxon>Mortierellomycotina</taxon>
        <taxon>Mortierellomycetes</taxon>
        <taxon>Mortierellales</taxon>
        <taxon>Mortierellaceae</taxon>
        <taxon>Lobosporangium</taxon>
    </lineage>
</organism>
<reference evidence="2 3" key="1">
    <citation type="submission" date="2016-07" db="EMBL/GenBank/DDBJ databases">
        <title>Pervasive Adenine N6-methylation of Active Genes in Fungi.</title>
        <authorList>
            <consortium name="DOE Joint Genome Institute"/>
            <person name="Mondo S.J."/>
            <person name="Dannebaum R.O."/>
            <person name="Kuo R.C."/>
            <person name="Labutti K."/>
            <person name="Haridas S."/>
            <person name="Kuo A."/>
            <person name="Salamov A."/>
            <person name="Ahrendt S.R."/>
            <person name="Lipzen A."/>
            <person name="Sullivan W."/>
            <person name="Andreopoulos W.B."/>
            <person name="Clum A."/>
            <person name="Lindquist E."/>
            <person name="Daum C."/>
            <person name="Ramamoorthy G.K."/>
            <person name="Gryganskyi A."/>
            <person name="Culley D."/>
            <person name="Magnuson J.K."/>
            <person name="James T.Y."/>
            <person name="O'Malley M.A."/>
            <person name="Stajich J.E."/>
            <person name="Spatafora J.W."/>
            <person name="Visel A."/>
            <person name="Grigoriev I.V."/>
        </authorList>
    </citation>
    <scope>NUCLEOTIDE SEQUENCE [LARGE SCALE GENOMIC DNA]</scope>
    <source>
        <strain evidence="2 3">NRRL 3116</strain>
    </source>
</reference>
<dbReference type="PROSITE" id="PS50132">
    <property type="entry name" value="RGS"/>
    <property type="match status" value="1"/>
</dbReference>
<dbReference type="InterPro" id="IPR044926">
    <property type="entry name" value="RGS_subdomain_2"/>
</dbReference>
<dbReference type="CDD" id="cd07440">
    <property type="entry name" value="RGS"/>
    <property type="match status" value="1"/>
</dbReference>
<dbReference type="SUPFAM" id="SSF48097">
    <property type="entry name" value="Regulator of G-protein signaling, RGS"/>
    <property type="match status" value="1"/>
</dbReference>
<dbReference type="GeneID" id="33572890"/>
<evidence type="ECO:0000259" key="1">
    <source>
        <dbReference type="PROSITE" id="PS50132"/>
    </source>
</evidence>
<comment type="caution">
    <text evidence="2">The sequence shown here is derived from an EMBL/GenBank/DDBJ whole genome shotgun (WGS) entry which is preliminary data.</text>
</comment>
<dbReference type="EMBL" id="MCFF01000021">
    <property type="protein sequence ID" value="ORZ14399.1"/>
    <property type="molecule type" value="Genomic_DNA"/>
</dbReference>
<dbReference type="Pfam" id="PF00615">
    <property type="entry name" value="RGS"/>
    <property type="match status" value="1"/>
</dbReference>
<dbReference type="Proteomes" id="UP000193648">
    <property type="component" value="Unassembled WGS sequence"/>
</dbReference>
<sequence>MFATMSISYSSTSHGPTLYQHQYTNTSFRPYSFAHPSQQPLLSDTCNAHTEDLSLLSTISLPSNDRDNFPSLLEILTDQASEPFSLDRFAEFLHTQYCYENLIFWCTTQQYKSILQSISRAAPQFNLHQSSLSFLNQTQTRLFSDLQSDMLAILETFILPDSPYEVNLSDTVRSKLLKSVTDGDYHPQVLKQASDAIIDLMKSSSYPLFVQSISSPDQPSSTLLSTSKVNTGRDRNSWKLKAKGHFRLVSKALKKNTMS</sequence>
<evidence type="ECO:0000313" key="3">
    <source>
        <dbReference type="Proteomes" id="UP000193648"/>
    </source>
</evidence>
<dbReference type="OrthoDB" id="10266999at2759"/>
<dbReference type="AlphaFoldDB" id="A0A1Y2GLF3"/>
<dbReference type="InterPro" id="IPR036305">
    <property type="entry name" value="RGS_sf"/>
</dbReference>
<gene>
    <name evidence="2" type="ORF">BCR41DRAFT_86644</name>
</gene>
<dbReference type="InterPro" id="IPR016137">
    <property type="entry name" value="RGS"/>
</dbReference>
<dbReference type="RefSeq" id="XP_021880877.1">
    <property type="nucleotide sequence ID" value="XM_022031049.1"/>
</dbReference>
<accession>A0A1Y2GLF3</accession>
<dbReference type="Gene3D" id="1.10.167.10">
    <property type="entry name" value="Regulator of G-protein Signalling 4, domain 2"/>
    <property type="match status" value="1"/>
</dbReference>
<dbReference type="PANTHER" id="PTHR10845">
    <property type="entry name" value="REGULATOR OF G PROTEIN SIGNALING"/>
    <property type="match status" value="1"/>
</dbReference>
<protein>
    <submittedName>
        <fullName evidence="2">RGS domain-containing protein</fullName>
    </submittedName>
</protein>
<dbReference type="PANTHER" id="PTHR10845:SF192">
    <property type="entry name" value="DOUBLE HIT, ISOFORM B"/>
    <property type="match status" value="1"/>
</dbReference>
<feature type="domain" description="RGS" evidence="1">
    <location>
        <begin position="89"/>
        <end position="212"/>
    </location>
</feature>
<keyword evidence="3" id="KW-1185">Reference proteome</keyword>
<dbReference type="SMART" id="SM00315">
    <property type="entry name" value="RGS"/>
    <property type="match status" value="1"/>
</dbReference>
<evidence type="ECO:0000313" key="2">
    <source>
        <dbReference type="EMBL" id="ORZ14399.1"/>
    </source>
</evidence>
<dbReference type="InParanoid" id="A0A1Y2GLF3"/>
<proteinExistence type="predicted"/>